<sequence length="192" mass="20699">MQPRRLPCFYVPEYKTMDVYLPDSPHLRNVIAILLGLMVSVIVVGTVEMVGHAAYPPPAGVDLEDPEQVQEMMANAPAPALLFVIAAWGLGLFAGVFVAAILGADQAGFCVSVLSLVFLSMVVMMLVQIPSPAWFSVGGIVILVPAGFAGWNLSQRLLNSWRSQREHAAASTEAEHHNAEVTDEDAQDRTDA</sequence>
<dbReference type="AlphaFoldDB" id="F0SLD4"/>
<feature type="transmembrane region" description="Helical" evidence="2">
    <location>
        <begin position="109"/>
        <end position="127"/>
    </location>
</feature>
<evidence type="ECO:0000256" key="2">
    <source>
        <dbReference type="SAM" id="Phobius"/>
    </source>
</evidence>
<proteinExistence type="predicted"/>
<evidence type="ECO:0000313" key="3">
    <source>
        <dbReference type="EMBL" id="ADY62040.1"/>
    </source>
</evidence>
<feature type="compositionally biased region" description="Basic and acidic residues" evidence="1">
    <location>
        <begin position="169"/>
        <end position="180"/>
    </location>
</feature>
<gene>
    <name evidence="3" type="ordered locus">Plabr_4468</name>
</gene>
<feature type="transmembrane region" description="Helical" evidence="2">
    <location>
        <begin position="133"/>
        <end position="153"/>
    </location>
</feature>
<keyword evidence="2" id="KW-0812">Transmembrane</keyword>
<protein>
    <submittedName>
        <fullName evidence="3">Uncharacterized protein</fullName>
    </submittedName>
</protein>
<dbReference type="HOGENOM" id="CLU_1414251_0_0_0"/>
<dbReference type="STRING" id="756272.Plabr_4468"/>
<reference evidence="4" key="1">
    <citation type="submission" date="2011-02" db="EMBL/GenBank/DDBJ databases">
        <title>The complete genome of Planctomyces brasiliensis DSM 5305.</title>
        <authorList>
            <person name="Lucas S."/>
            <person name="Copeland A."/>
            <person name="Lapidus A."/>
            <person name="Bruce D."/>
            <person name="Goodwin L."/>
            <person name="Pitluck S."/>
            <person name="Kyrpides N."/>
            <person name="Mavromatis K."/>
            <person name="Pagani I."/>
            <person name="Ivanova N."/>
            <person name="Ovchinnikova G."/>
            <person name="Lu M."/>
            <person name="Detter J.C."/>
            <person name="Han C."/>
            <person name="Land M."/>
            <person name="Hauser L."/>
            <person name="Markowitz V."/>
            <person name="Cheng J.-F."/>
            <person name="Hugenholtz P."/>
            <person name="Woyke T."/>
            <person name="Wu D."/>
            <person name="Tindall B."/>
            <person name="Pomrenke H.G."/>
            <person name="Brambilla E."/>
            <person name="Klenk H.-P."/>
            <person name="Eisen J.A."/>
        </authorList>
    </citation>
    <scope>NUCLEOTIDE SEQUENCE [LARGE SCALE GENOMIC DNA]</scope>
    <source>
        <strain evidence="4">ATCC 49424 / DSM 5305 / JCM 21570 / NBRC 103401 / IFAM 1448</strain>
    </source>
</reference>
<dbReference type="KEGG" id="pbs:Plabr_4468"/>
<organism evidence="3 4">
    <name type="scientific">Rubinisphaera brasiliensis (strain ATCC 49424 / DSM 5305 / JCM 21570 / IAM 15109 / NBRC 103401 / IFAM 1448)</name>
    <name type="common">Planctomyces brasiliensis</name>
    <dbReference type="NCBI Taxonomy" id="756272"/>
    <lineage>
        <taxon>Bacteria</taxon>
        <taxon>Pseudomonadati</taxon>
        <taxon>Planctomycetota</taxon>
        <taxon>Planctomycetia</taxon>
        <taxon>Planctomycetales</taxon>
        <taxon>Planctomycetaceae</taxon>
        <taxon>Rubinisphaera</taxon>
    </lineage>
</organism>
<dbReference type="OrthoDB" id="893761at2"/>
<dbReference type="EMBL" id="CP002546">
    <property type="protein sequence ID" value="ADY62040.1"/>
    <property type="molecule type" value="Genomic_DNA"/>
</dbReference>
<evidence type="ECO:0000313" key="4">
    <source>
        <dbReference type="Proteomes" id="UP000006860"/>
    </source>
</evidence>
<name>F0SLD4_RUBBR</name>
<dbReference type="eggNOG" id="ENOG5033BAA">
    <property type="taxonomic scope" value="Bacteria"/>
</dbReference>
<feature type="transmembrane region" description="Helical" evidence="2">
    <location>
        <begin position="30"/>
        <end position="55"/>
    </location>
</feature>
<evidence type="ECO:0000256" key="1">
    <source>
        <dbReference type="SAM" id="MobiDB-lite"/>
    </source>
</evidence>
<dbReference type="Proteomes" id="UP000006860">
    <property type="component" value="Chromosome"/>
</dbReference>
<feature type="region of interest" description="Disordered" evidence="1">
    <location>
        <begin position="169"/>
        <end position="192"/>
    </location>
</feature>
<accession>F0SLD4</accession>
<feature type="transmembrane region" description="Helical" evidence="2">
    <location>
        <begin position="80"/>
        <end position="102"/>
    </location>
</feature>
<keyword evidence="4" id="KW-1185">Reference proteome</keyword>
<keyword evidence="2" id="KW-1133">Transmembrane helix</keyword>
<dbReference type="RefSeq" id="WP_013630745.1">
    <property type="nucleotide sequence ID" value="NC_015174.1"/>
</dbReference>
<keyword evidence="2" id="KW-0472">Membrane</keyword>